<sequence>MGRSLVSKLFFWLILLLFFYASAPFDGQETKKHQLSAPHPSINLQEYPQFAQAYQAVFNVSDPNQKLAAIENALTIADLAFIGELSQAEKRAITQLHRLAASIHQSKWHIHYAIASLQKSQAIEFSEQVDRELKRLKHQLARSETERELNQEYVATRFSGPAKTLEGRVLVAYIFIDDGVKTRWTDRFIQRSNDVMEIVQDWKIAQAMNYKVADVSFVNKQYLVKRNPQLKLMSSISFQSDWNTIENFVTVVMNHLGAKDVGEFINREMEKANADQGVIIFHSNFEKRSFARRCGYTHQRTFFKNGKEKVEYISRCNDEYVMLMEKVERNRWDKLHYVQAHEILHLFGADDLYSISGAKNYALTDIMNHQSKNLSDSEISAITAYAIGWQEKQPKAPFKILER</sequence>
<keyword evidence="2" id="KW-1185">Reference proteome</keyword>
<proteinExistence type="predicted"/>
<evidence type="ECO:0000313" key="1">
    <source>
        <dbReference type="EMBL" id="TQV74052.1"/>
    </source>
</evidence>
<protein>
    <submittedName>
        <fullName evidence="1">Uncharacterized protein</fullName>
    </submittedName>
</protein>
<name>A0A545TA08_9GAMM</name>
<gene>
    <name evidence="1" type="ORF">FLL45_14435</name>
</gene>
<comment type="caution">
    <text evidence="1">The sequence shown here is derived from an EMBL/GenBank/DDBJ whole genome shotgun (WGS) entry which is preliminary data.</text>
</comment>
<dbReference type="EMBL" id="VIKR01000003">
    <property type="protein sequence ID" value="TQV74052.1"/>
    <property type="molecule type" value="Genomic_DNA"/>
</dbReference>
<dbReference type="RefSeq" id="WP_142942760.1">
    <property type="nucleotide sequence ID" value="NZ_VIKR01000003.1"/>
</dbReference>
<accession>A0A545TA08</accession>
<dbReference type="Proteomes" id="UP000317839">
    <property type="component" value="Unassembled WGS sequence"/>
</dbReference>
<evidence type="ECO:0000313" key="2">
    <source>
        <dbReference type="Proteomes" id="UP000317839"/>
    </source>
</evidence>
<organism evidence="1 2">
    <name type="scientific">Aliikangiella marina</name>
    <dbReference type="NCBI Taxonomy" id="1712262"/>
    <lineage>
        <taxon>Bacteria</taxon>
        <taxon>Pseudomonadati</taxon>
        <taxon>Pseudomonadota</taxon>
        <taxon>Gammaproteobacteria</taxon>
        <taxon>Oceanospirillales</taxon>
        <taxon>Pleioneaceae</taxon>
        <taxon>Aliikangiella</taxon>
    </lineage>
</organism>
<reference evidence="1 2" key="1">
    <citation type="submission" date="2019-06" db="EMBL/GenBank/DDBJ databases">
        <title>Draft genome of Aliikangiella marina GYP-15.</title>
        <authorList>
            <person name="Wang G."/>
        </authorList>
    </citation>
    <scope>NUCLEOTIDE SEQUENCE [LARGE SCALE GENOMIC DNA]</scope>
    <source>
        <strain evidence="1 2">GYP-15</strain>
    </source>
</reference>
<dbReference type="OrthoDB" id="6395838at2"/>
<dbReference type="AlphaFoldDB" id="A0A545TA08"/>